<keyword evidence="2" id="KW-1185">Reference proteome</keyword>
<sequence length="156" mass="17963">MSEKKRRTRNPAASTWNEDDAVDQLMRLMSRDLVFTMTFLGESQHRMQRHFETFITDALAAAGVTQETHPMIRLFIERHAALLREFVFSGVALSRQFGIGEIERLIGDASSLLRIDIWDQLRSHIEMAETRFRAQLPDLPRQLADFEAPAPPEARP</sequence>
<dbReference type="eggNOG" id="ENOG5033321">
    <property type="taxonomic scope" value="Bacteria"/>
</dbReference>
<dbReference type="Proteomes" id="UP000000245">
    <property type="component" value="Chromosome"/>
</dbReference>
<name>A5FYB1_ACICJ</name>
<dbReference type="STRING" id="349163.Acry_1382"/>
<protein>
    <submittedName>
        <fullName evidence="1">Uncharacterized protein</fullName>
    </submittedName>
</protein>
<dbReference type="RefSeq" id="WP_011942202.1">
    <property type="nucleotide sequence ID" value="NC_009484.1"/>
</dbReference>
<evidence type="ECO:0000313" key="2">
    <source>
        <dbReference type="Proteomes" id="UP000000245"/>
    </source>
</evidence>
<gene>
    <name evidence="1" type="ordered locus">Acry_1382</name>
</gene>
<dbReference type="AlphaFoldDB" id="A5FYB1"/>
<reference evidence="1 2" key="1">
    <citation type="submission" date="2007-05" db="EMBL/GenBank/DDBJ databases">
        <title>Complete sequence of chromosome of Acidiphilium cryptum JF-5.</title>
        <authorList>
            <consortium name="US DOE Joint Genome Institute"/>
            <person name="Copeland A."/>
            <person name="Lucas S."/>
            <person name="Lapidus A."/>
            <person name="Barry K."/>
            <person name="Detter J.C."/>
            <person name="Glavina del Rio T."/>
            <person name="Hammon N."/>
            <person name="Israni S."/>
            <person name="Dalin E."/>
            <person name="Tice H."/>
            <person name="Pitluck S."/>
            <person name="Sims D."/>
            <person name="Brettin T."/>
            <person name="Bruce D."/>
            <person name="Han C."/>
            <person name="Schmutz J."/>
            <person name="Larimer F."/>
            <person name="Land M."/>
            <person name="Hauser L."/>
            <person name="Kyrpides N."/>
            <person name="Kim E."/>
            <person name="Magnuson T."/>
            <person name="Richardson P."/>
        </authorList>
    </citation>
    <scope>NUCLEOTIDE SEQUENCE [LARGE SCALE GENOMIC DNA]</scope>
    <source>
        <strain evidence="1 2">JF-5</strain>
    </source>
</reference>
<evidence type="ECO:0000313" key="1">
    <source>
        <dbReference type="EMBL" id="ABQ30593.1"/>
    </source>
</evidence>
<dbReference type="HOGENOM" id="CLU_1746141_0_0_5"/>
<accession>A5FYB1</accession>
<dbReference type="KEGG" id="acr:Acry_1382"/>
<proteinExistence type="predicted"/>
<organism evidence="1 2">
    <name type="scientific">Acidiphilium cryptum (strain JF-5)</name>
    <dbReference type="NCBI Taxonomy" id="349163"/>
    <lineage>
        <taxon>Bacteria</taxon>
        <taxon>Pseudomonadati</taxon>
        <taxon>Pseudomonadota</taxon>
        <taxon>Alphaproteobacteria</taxon>
        <taxon>Acetobacterales</taxon>
        <taxon>Acidocellaceae</taxon>
        <taxon>Acidiphilium</taxon>
    </lineage>
</organism>
<dbReference type="EMBL" id="CP000697">
    <property type="protein sequence ID" value="ABQ30593.1"/>
    <property type="molecule type" value="Genomic_DNA"/>
</dbReference>